<dbReference type="PANTHER" id="PTHR24348">
    <property type="entry name" value="SERINE/THREONINE-PROTEIN KINASE UNC-51-RELATED"/>
    <property type="match status" value="1"/>
</dbReference>
<evidence type="ECO:0000256" key="1">
    <source>
        <dbReference type="ARBA" id="ARBA00022679"/>
    </source>
</evidence>
<dbReference type="PROSITE" id="PS50011">
    <property type="entry name" value="PROTEIN_KINASE_DOM"/>
    <property type="match status" value="1"/>
</dbReference>
<proteinExistence type="predicted"/>
<dbReference type="RefSeq" id="WP_021813182.1">
    <property type="nucleotide sequence ID" value="NZ_AUSW01000013.1"/>
</dbReference>
<protein>
    <submittedName>
        <fullName evidence="6">Serine/threonine protein kinase</fullName>
    </submittedName>
</protein>
<dbReference type="PROSITE" id="PS00108">
    <property type="entry name" value="PROTEIN_KINASE_ST"/>
    <property type="match status" value="1"/>
</dbReference>
<dbReference type="GO" id="GO:0016020">
    <property type="term" value="C:membrane"/>
    <property type="evidence" value="ECO:0007669"/>
    <property type="project" value="TreeGrafter"/>
</dbReference>
<keyword evidence="6" id="KW-0723">Serine/threonine-protein kinase</keyword>
<dbReference type="InterPro" id="IPR008271">
    <property type="entry name" value="Ser/Thr_kinase_AS"/>
</dbReference>
<keyword evidence="2" id="KW-0547">Nucleotide-binding</keyword>
<dbReference type="AlphaFoldDB" id="U4T8N0"/>
<dbReference type="Pfam" id="PF00069">
    <property type="entry name" value="Pkinase"/>
    <property type="match status" value="1"/>
</dbReference>
<dbReference type="PATRIC" id="fig|1354303.4.peg.508"/>
<dbReference type="STRING" id="1354303.M917_0517"/>
<dbReference type="GO" id="GO:0004674">
    <property type="term" value="F:protein serine/threonine kinase activity"/>
    <property type="evidence" value="ECO:0007669"/>
    <property type="project" value="UniProtKB-KW"/>
</dbReference>
<keyword evidence="7" id="KW-1185">Reference proteome</keyword>
<dbReference type="eggNOG" id="COG0515">
    <property type="taxonomic scope" value="Bacteria"/>
</dbReference>
<dbReference type="InterPro" id="IPR011009">
    <property type="entry name" value="Kinase-like_dom_sf"/>
</dbReference>
<dbReference type="GO" id="GO:0005776">
    <property type="term" value="C:autophagosome"/>
    <property type="evidence" value="ECO:0007669"/>
    <property type="project" value="TreeGrafter"/>
</dbReference>
<reference evidence="6 7" key="1">
    <citation type="journal article" date="2013" name="Genome Announc.">
        <title>Draft Genome Sequence of Psychrobacter aquaticus Strain CMS 56T, Isolated from a Cyanobacterial Mat Sample Collected from Water Bodies in the McMurdo Dry Valley Region of Antarctica.</title>
        <authorList>
            <person name="Reddy G.S."/>
            <person name="Ara S."/>
            <person name="Singh A."/>
            <person name="Kumar Pinnaka A."/>
            <person name="Shivaji S."/>
        </authorList>
    </citation>
    <scope>NUCLEOTIDE SEQUENCE [LARGE SCALE GENOMIC DNA]</scope>
    <source>
        <strain evidence="6 7">CMS 56</strain>
    </source>
</reference>
<dbReference type="SMART" id="SM00220">
    <property type="entry name" value="S_TKc"/>
    <property type="match status" value="1"/>
</dbReference>
<dbReference type="GO" id="GO:0005524">
    <property type="term" value="F:ATP binding"/>
    <property type="evidence" value="ECO:0007669"/>
    <property type="project" value="UniProtKB-KW"/>
</dbReference>
<accession>U4T8N0</accession>
<keyword evidence="3 6" id="KW-0418">Kinase</keyword>
<dbReference type="PANTHER" id="PTHR24348:SF22">
    <property type="entry name" value="NON-SPECIFIC SERINE_THREONINE PROTEIN KINASE"/>
    <property type="match status" value="1"/>
</dbReference>
<evidence type="ECO:0000256" key="4">
    <source>
        <dbReference type="ARBA" id="ARBA00022840"/>
    </source>
</evidence>
<dbReference type="EMBL" id="AUSW01000013">
    <property type="protein sequence ID" value="ERL56491.1"/>
    <property type="molecule type" value="Genomic_DNA"/>
</dbReference>
<sequence length="503" mass="57491">MLDISDIVHFNNDDYTVSSFLGQGGIGHVFLIKEKNGTKKYALKTLQYCLEDTDTYRSLINEWELAQSIRHKNVISYRGFDNGSVSKTPYIIMDLAEDGSLQDFLNVQKKMLDEQLCLNIFHQIIDGMEAINQVLVHRDIKPDNIFIDNGVFKIADFGLAKIVQDKTRSKTFKGWGTEPYIAPEAYKFEKNTIQMDMYSIGLVFFQIAGREHALGNPKDWETAHLMTVPKALNKVNNKISPKVADVINKLIEKRPKDRYQNWSEVRKELNVATDNNKASYRNSVNRLLDKKLSKDLEIKGIESQNTLKDNELLRREGIVGYQFEKVIRTPLKDLMTQLNKTVARSESAELIYNLADKIHDITFSFDGKKVGIWLSVIDQSDELSPSLLKQFRVVSSSNLNISKSLTPKLRGKKILAWGAVNFSDSRGFNLLLVQSEDDEYGDWYILRNTNLVSTLNSNQAEPFALDRKGLRLSIYLIDESCIYKMDVEAIERTDLIDLIADGF</sequence>
<dbReference type="Proteomes" id="UP000016761">
    <property type="component" value="Unassembled WGS sequence"/>
</dbReference>
<evidence type="ECO:0000256" key="3">
    <source>
        <dbReference type="ARBA" id="ARBA00022777"/>
    </source>
</evidence>
<dbReference type="GO" id="GO:0005829">
    <property type="term" value="C:cytosol"/>
    <property type="evidence" value="ECO:0007669"/>
    <property type="project" value="TreeGrafter"/>
</dbReference>
<feature type="domain" description="Protein kinase" evidence="5">
    <location>
        <begin position="15"/>
        <end position="271"/>
    </location>
</feature>
<dbReference type="GO" id="GO:0000407">
    <property type="term" value="C:phagophore assembly site"/>
    <property type="evidence" value="ECO:0007669"/>
    <property type="project" value="TreeGrafter"/>
</dbReference>
<comment type="caution">
    <text evidence="6">The sequence shown here is derived from an EMBL/GenBank/DDBJ whole genome shotgun (WGS) entry which is preliminary data.</text>
</comment>
<dbReference type="SUPFAM" id="SSF56112">
    <property type="entry name" value="Protein kinase-like (PK-like)"/>
    <property type="match status" value="1"/>
</dbReference>
<evidence type="ECO:0000313" key="6">
    <source>
        <dbReference type="EMBL" id="ERL56491.1"/>
    </source>
</evidence>
<keyword evidence="1" id="KW-0808">Transferase</keyword>
<dbReference type="CDD" id="cd14014">
    <property type="entry name" value="STKc_PknB_like"/>
    <property type="match status" value="1"/>
</dbReference>
<evidence type="ECO:0000259" key="5">
    <source>
        <dbReference type="PROSITE" id="PS50011"/>
    </source>
</evidence>
<organism evidence="6 7">
    <name type="scientific">Psychrobacter aquaticus CMS 56</name>
    <dbReference type="NCBI Taxonomy" id="1354303"/>
    <lineage>
        <taxon>Bacteria</taxon>
        <taxon>Pseudomonadati</taxon>
        <taxon>Pseudomonadota</taxon>
        <taxon>Gammaproteobacteria</taxon>
        <taxon>Moraxellales</taxon>
        <taxon>Moraxellaceae</taxon>
        <taxon>Psychrobacter</taxon>
    </lineage>
</organism>
<dbReference type="OrthoDB" id="9801841at2"/>
<keyword evidence="4" id="KW-0067">ATP-binding</keyword>
<gene>
    <name evidence="6" type="ORF">M917_0517</name>
</gene>
<evidence type="ECO:0000256" key="2">
    <source>
        <dbReference type="ARBA" id="ARBA00022741"/>
    </source>
</evidence>
<name>U4T8N0_9GAMM</name>
<evidence type="ECO:0000313" key="7">
    <source>
        <dbReference type="Proteomes" id="UP000016761"/>
    </source>
</evidence>
<dbReference type="InterPro" id="IPR000719">
    <property type="entry name" value="Prot_kinase_dom"/>
</dbReference>
<dbReference type="InterPro" id="IPR045269">
    <property type="entry name" value="Atg1-like"/>
</dbReference>
<dbReference type="Gene3D" id="1.10.510.10">
    <property type="entry name" value="Transferase(Phosphotransferase) domain 1"/>
    <property type="match status" value="1"/>
</dbReference>